<dbReference type="PANTHER" id="PTHR45527:SF1">
    <property type="entry name" value="FATTY ACID SYNTHASE"/>
    <property type="match status" value="1"/>
</dbReference>
<feature type="domain" description="Condensation" evidence="3">
    <location>
        <begin position="3"/>
        <end position="137"/>
    </location>
</feature>
<feature type="region of interest" description="Disordered" evidence="1">
    <location>
        <begin position="298"/>
        <end position="322"/>
    </location>
</feature>
<evidence type="ECO:0000259" key="3">
    <source>
        <dbReference type="Pfam" id="PF00668"/>
    </source>
</evidence>
<keyword evidence="5" id="KW-1185">Reference proteome</keyword>
<dbReference type="Pfam" id="PF00501">
    <property type="entry name" value="AMP-binding"/>
    <property type="match status" value="1"/>
</dbReference>
<dbReference type="GO" id="GO:0031177">
    <property type="term" value="F:phosphopantetheine binding"/>
    <property type="evidence" value="ECO:0007669"/>
    <property type="project" value="TreeGrafter"/>
</dbReference>
<organism evidence="4 5">
    <name type="scientific">Streptomyces violaceusniger</name>
    <dbReference type="NCBI Taxonomy" id="68280"/>
    <lineage>
        <taxon>Bacteria</taxon>
        <taxon>Bacillati</taxon>
        <taxon>Actinomycetota</taxon>
        <taxon>Actinomycetes</taxon>
        <taxon>Kitasatosporales</taxon>
        <taxon>Streptomycetaceae</taxon>
        <taxon>Streptomyces</taxon>
        <taxon>Streptomyces violaceusniger group</taxon>
    </lineage>
</organism>
<evidence type="ECO:0000313" key="4">
    <source>
        <dbReference type="EMBL" id="GDY58170.1"/>
    </source>
</evidence>
<gene>
    <name evidence="4" type="ORF">SVIO_087930</name>
</gene>
<accession>A0A4D4LGB1</accession>
<evidence type="ECO:0008006" key="6">
    <source>
        <dbReference type="Google" id="ProtNLM"/>
    </source>
</evidence>
<comment type="caution">
    <text evidence="4">The sequence shown here is derived from an EMBL/GenBank/DDBJ whole genome shotgun (WGS) entry which is preliminary data.</text>
</comment>
<dbReference type="GO" id="GO:0009239">
    <property type="term" value="P:enterobactin biosynthetic process"/>
    <property type="evidence" value="ECO:0007669"/>
    <property type="project" value="TreeGrafter"/>
</dbReference>
<evidence type="ECO:0000259" key="2">
    <source>
        <dbReference type="Pfam" id="PF00501"/>
    </source>
</evidence>
<dbReference type="AlphaFoldDB" id="A0A4D4LGB1"/>
<dbReference type="Gene3D" id="3.30.559.30">
    <property type="entry name" value="Nonribosomal peptide synthetase, condensation domain"/>
    <property type="match status" value="1"/>
</dbReference>
<evidence type="ECO:0000256" key="1">
    <source>
        <dbReference type="SAM" id="MobiDB-lite"/>
    </source>
</evidence>
<dbReference type="GO" id="GO:0043041">
    <property type="term" value="P:amino acid activation for nonribosomal peptide biosynthetic process"/>
    <property type="evidence" value="ECO:0007669"/>
    <property type="project" value="TreeGrafter"/>
</dbReference>
<dbReference type="Gene3D" id="3.40.50.980">
    <property type="match status" value="2"/>
</dbReference>
<dbReference type="SUPFAM" id="SSF56801">
    <property type="entry name" value="Acetyl-CoA synthetase-like"/>
    <property type="match status" value="1"/>
</dbReference>
<dbReference type="GO" id="GO:0005829">
    <property type="term" value="C:cytosol"/>
    <property type="evidence" value="ECO:0007669"/>
    <property type="project" value="TreeGrafter"/>
</dbReference>
<dbReference type="SUPFAM" id="SSF52777">
    <property type="entry name" value="CoA-dependent acyltransferases"/>
    <property type="match status" value="1"/>
</dbReference>
<dbReference type="InterPro" id="IPR001242">
    <property type="entry name" value="Condensation_dom"/>
</dbReference>
<reference evidence="4 5" key="1">
    <citation type="journal article" date="2020" name="Int. J. Syst. Evol. Microbiol.">
        <title>Reclassification of Streptomyces castelarensis and Streptomyces sporoclivatus as later heterotypic synonyms of Streptomyces antimycoticus.</title>
        <authorList>
            <person name="Komaki H."/>
            <person name="Tamura T."/>
        </authorList>
    </citation>
    <scope>NUCLEOTIDE SEQUENCE [LARGE SCALE GENOMIC DNA]</scope>
    <source>
        <strain evidence="4 5">NBRC 13459</strain>
    </source>
</reference>
<proteinExistence type="predicted"/>
<sequence length="335" mass="36505">MDLEAYGHQDVPFEYLVEALNPARTLAHHPLFQVMLALQNTAHSGFDLPGAEGRVQQVGAGTSRMDLLLSVGERHADDGTPAGLDITVEYNTDIFTERTVESLIQRWRRLLETALTDPDLPVSDIDLLTTAERATLLCQGNSTATHPAPATTTLPALLTAQAAHTPHAPAVTYGGDVMTYAELDARANRLARVLIARGVGPERVVAVCLSRTSEAVVALLAILKAGGAYLPVDPAYPAGRIAFMLGDAEPVVVLADSGTVRLLPPPWPRPPSQRRCAYSTPRTWCAPVPDRTPPRWQTVSGWGRSRPETWRTSSTHPGPRERRRVWRCSIPRWSG</sequence>
<evidence type="ECO:0000313" key="5">
    <source>
        <dbReference type="Proteomes" id="UP000301309"/>
    </source>
</evidence>
<feature type="domain" description="AMP-dependent synthetase/ligase" evidence="2">
    <location>
        <begin position="159"/>
        <end position="257"/>
    </location>
</feature>
<dbReference type="EMBL" id="BJHW01000001">
    <property type="protein sequence ID" value="GDY58170.1"/>
    <property type="molecule type" value="Genomic_DNA"/>
</dbReference>
<name>A0A4D4LGB1_STRVO</name>
<dbReference type="Proteomes" id="UP000301309">
    <property type="component" value="Unassembled WGS sequence"/>
</dbReference>
<dbReference type="Pfam" id="PF00668">
    <property type="entry name" value="Condensation"/>
    <property type="match status" value="1"/>
</dbReference>
<dbReference type="GO" id="GO:0009366">
    <property type="term" value="C:enterobactin synthetase complex"/>
    <property type="evidence" value="ECO:0007669"/>
    <property type="project" value="TreeGrafter"/>
</dbReference>
<protein>
    <recommendedName>
        <fullName evidence="6">AMP-dependent synthetase/ligase domain-containing protein</fullName>
    </recommendedName>
</protein>
<dbReference type="GO" id="GO:0047527">
    <property type="term" value="F:2,3-dihydroxybenzoate-serine ligase activity"/>
    <property type="evidence" value="ECO:0007669"/>
    <property type="project" value="TreeGrafter"/>
</dbReference>
<dbReference type="InterPro" id="IPR000873">
    <property type="entry name" value="AMP-dep_synth/lig_dom"/>
</dbReference>
<dbReference type="PANTHER" id="PTHR45527">
    <property type="entry name" value="NONRIBOSOMAL PEPTIDE SYNTHETASE"/>
    <property type="match status" value="1"/>
</dbReference>